<dbReference type="GO" id="GO:0004715">
    <property type="term" value="F:non-membrane spanning protein tyrosine kinase activity"/>
    <property type="evidence" value="ECO:0007669"/>
    <property type="project" value="UniProtKB-EC"/>
</dbReference>
<evidence type="ECO:0000256" key="5">
    <source>
        <dbReference type="ARBA" id="ARBA00022777"/>
    </source>
</evidence>
<sequence>MEYQEYSSNLEKYIHILRRRWVPASIVFVIIFSSSFIFVSMKKPIFVAEGKLRLRKINVASNTSDAATNLSKSDSRVEQKNISFKTEVEIIGSVPLVKQTINKLKLKDSKGKYLRAQDIINNRLDVNRIKGTDLILVSYQDVNPKIAANVVNTLMNLYLNNTSSLHREKVLENRQLIKKQLPQAENIVSKSELALRRFKEKNQVLSSREETVKLIDSLRDLQTKISEHKSQLAGIKAQSQTIQNSLGISAKEVIVLTSLTQSNSVNKILQNIQQVESKIAEKSTILKVDHPELLNLENKLINLEKTLGTRIKKVAGERKKAVRRSLNLGGLKQQLSLKLIDLEAQKQGLKSEIEALLTLENSYQQRLNNLPKLEQQQRQLERQLQNAQSNYSVLLKKLQDNKISENQNLGNAQIVAKAEFPERPISSGVLSYVSSGLLGTLFFVTTICILEVRDKSIRTVEQAKNLTGLTLLGIIPEFGKSSELFPDIGEVEPDNIHLVMNNHPNSPVSDYYRMLRANLKFISTVKELNIIVVTSSVPNEGKSTVAANLAMVMAQMESKVLLVDGDLHSPVQNRAWKIPDNQGLSNVVLGQFDLKTAVKQVKPNLDILTAGKEYIDNLHIFDNDFSPPSPGLILDSKQMGNLVKDFTASYDFVIIDAPSLSIAADAGILGNLADGILFVVRPGVVDLANAYFAKEFLEHSGQNLIGQVVNGATLNPKRRRQHNFLRNYKFSAST</sequence>
<feature type="domain" description="AAA" evidence="11">
    <location>
        <begin position="540"/>
        <end position="669"/>
    </location>
</feature>
<dbReference type="InterPro" id="IPR027417">
    <property type="entry name" value="P-loop_NTPase"/>
</dbReference>
<keyword evidence="10" id="KW-0812">Transmembrane</keyword>
<feature type="transmembrane region" description="Helical" evidence="10">
    <location>
        <begin position="21"/>
        <end position="41"/>
    </location>
</feature>
<evidence type="ECO:0000313" key="12">
    <source>
        <dbReference type="EMBL" id="KST67685.1"/>
    </source>
</evidence>
<comment type="catalytic activity">
    <reaction evidence="8">
        <text>L-tyrosyl-[protein] + ATP = O-phospho-L-tyrosyl-[protein] + ADP + H(+)</text>
        <dbReference type="Rhea" id="RHEA:10596"/>
        <dbReference type="Rhea" id="RHEA-COMP:10136"/>
        <dbReference type="Rhea" id="RHEA-COMP:20101"/>
        <dbReference type="ChEBI" id="CHEBI:15378"/>
        <dbReference type="ChEBI" id="CHEBI:30616"/>
        <dbReference type="ChEBI" id="CHEBI:46858"/>
        <dbReference type="ChEBI" id="CHEBI:61978"/>
        <dbReference type="ChEBI" id="CHEBI:456216"/>
        <dbReference type="EC" id="2.7.10.2"/>
    </reaction>
</comment>
<dbReference type="InterPro" id="IPR025669">
    <property type="entry name" value="AAA_dom"/>
</dbReference>
<keyword evidence="5" id="KW-0418">Kinase</keyword>
<evidence type="ECO:0000256" key="7">
    <source>
        <dbReference type="ARBA" id="ARBA00023137"/>
    </source>
</evidence>
<keyword evidence="4" id="KW-0547">Nucleotide-binding</keyword>
<dbReference type="GO" id="GO:0005886">
    <property type="term" value="C:plasma membrane"/>
    <property type="evidence" value="ECO:0007669"/>
    <property type="project" value="TreeGrafter"/>
</dbReference>
<evidence type="ECO:0000256" key="2">
    <source>
        <dbReference type="ARBA" id="ARBA00011903"/>
    </source>
</evidence>
<dbReference type="PANTHER" id="PTHR32309">
    <property type="entry name" value="TYROSINE-PROTEIN KINASE"/>
    <property type="match status" value="1"/>
</dbReference>
<dbReference type="PANTHER" id="PTHR32309:SF13">
    <property type="entry name" value="FERRIC ENTEROBACTIN TRANSPORT PROTEIN FEPE"/>
    <property type="match status" value="1"/>
</dbReference>
<proteinExistence type="inferred from homology"/>
<dbReference type="EMBL" id="LMTZ01000085">
    <property type="protein sequence ID" value="KST67685.1"/>
    <property type="molecule type" value="Genomic_DNA"/>
</dbReference>
<feature type="coiled-coil region" evidence="9">
    <location>
        <begin position="332"/>
        <end position="397"/>
    </location>
</feature>
<dbReference type="Proteomes" id="UP000053372">
    <property type="component" value="Unassembled WGS sequence"/>
</dbReference>
<evidence type="ECO:0000256" key="1">
    <source>
        <dbReference type="ARBA" id="ARBA00007316"/>
    </source>
</evidence>
<organism evidence="12 13">
    <name type="scientific">Mastigocoleus testarum BC008</name>
    <dbReference type="NCBI Taxonomy" id="371196"/>
    <lineage>
        <taxon>Bacteria</taxon>
        <taxon>Bacillati</taxon>
        <taxon>Cyanobacteriota</taxon>
        <taxon>Cyanophyceae</taxon>
        <taxon>Nostocales</taxon>
        <taxon>Hapalosiphonaceae</taxon>
        <taxon>Mastigocoleus</taxon>
    </lineage>
</organism>
<keyword evidence="9" id="KW-0175">Coiled coil</keyword>
<dbReference type="Pfam" id="PF13614">
    <property type="entry name" value="AAA_31"/>
    <property type="match status" value="1"/>
</dbReference>
<dbReference type="CDD" id="cd05387">
    <property type="entry name" value="BY-kinase"/>
    <property type="match status" value="1"/>
</dbReference>
<dbReference type="Gene3D" id="3.40.50.300">
    <property type="entry name" value="P-loop containing nucleotide triphosphate hydrolases"/>
    <property type="match status" value="1"/>
</dbReference>
<keyword evidence="10" id="KW-1133">Transmembrane helix</keyword>
<comment type="caution">
    <text evidence="12">The sequence shown here is derived from an EMBL/GenBank/DDBJ whole genome shotgun (WGS) entry which is preliminary data.</text>
</comment>
<dbReference type="AlphaFoldDB" id="A0A0V7ZSQ0"/>
<comment type="similarity">
    <text evidence="1">Belongs to the CpsD/CapB family.</text>
</comment>
<evidence type="ECO:0000256" key="4">
    <source>
        <dbReference type="ARBA" id="ARBA00022741"/>
    </source>
</evidence>
<keyword evidence="10" id="KW-0472">Membrane</keyword>
<dbReference type="OrthoDB" id="9758283at2"/>
<dbReference type="SUPFAM" id="SSF52540">
    <property type="entry name" value="P-loop containing nucleoside triphosphate hydrolases"/>
    <property type="match status" value="1"/>
</dbReference>
<accession>A0A0V7ZSQ0</accession>
<name>A0A0V7ZSQ0_9CYAN</name>
<evidence type="ECO:0000256" key="3">
    <source>
        <dbReference type="ARBA" id="ARBA00022679"/>
    </source>
</evidence>
<reference evidence="12 13" key="1">
    <citation type="journal article" date="2015" name="Genome Announc.">
        <title>Draft Genome of the Euendolithic (true boring) Cyanobacterium Mastigocoleus testarum strain BC008.</title>
        <authorList>
            <person name="Guida B.S."/>
            <person name="Garcia-Pichel F."/>
        </authorList>
    </citation>
    <scope>NUCLEOTIDE SEQUENCE [LARGE SCALE GENOMIC DNA]</scope>
    <source>
        <strain evidence="12 13">BC008</strain>
    </source>
</reference>
<keyword evidence="13" id="KW-1185">Reference proteome</keyword>
<dbReference type="GO" id="GO:0005524">
    <property type="term" value="F:ATP binding"/>
    <property type="evidence" value="ECO:0007669"/>
    <property type="project" value="UniProtKB-KW"/>
</dbReference>
<dbReference type="EC" id="2.7.10.2" evidence="2"/>
<evidence type="ECO:0000256" key="10">
    <source>
        <dbReference type="SAM" id="Phobius"/>
    </source>
</evidence>
<dbReference type="NCBIfam" id="TIGR01007">
    <property type="entry name" value="eps_fam"/>
    <property type="match status" value="1"/>
</dbReference>
<evidence type="ECO:0000256" key="8">
    <source>
        <dbReference type="ARBA" id="ARBA00051245"/>
    </source>
</evidence>
<dbReference type="InterPro" id="IPR050445">
    <property type="entry name" value="Bact_polysacc_biosynth/exp"/>
</dbReference>
<evidence type="ECO:0000259" key="11">
    <source>
        <dbReference type="Pfam" id="PF13614"/>
    </source>
</evidence>
<evidence type="ECO:0000313" key="13">
    <source>
        <dbReference type="Proteomes" id="UP000053372"/>
    </source>
</evidence>
<dbReference type="InterPro" id="IPR005702">
    <property type="entry name" value="Wzc-like_C"/>
</dbReference>
<protein>
    <recommendedName>
        <fullName evidence="2">non-specific protein-tyrosine kinase</fullName>
        <ecNumber evidence="2">2.7.10.2</ecNumber>
    </recommendedName>
</protein>
<keyword evidence="3" id="KW-0808">Transferase</keyword>
<evidence type="ECO:0000256" key="6">
    <source>
        <dbReference type="ARBA" id="ARBA00022840"/>
    </source>
</evidence>
<gene>
    <name evidence="12" type="ORF">BC008_43800</name>
</gene>
<keyword evidence="6" id="KW-0067">ATP-binding</keyword>
<keyword evidence="7" id="KW-0829">Tyrosine-protein kinase</keyword>
<evidence type="ECO:0000256" key="9">
    <source>
        <dbReference type="SAM" id="Coils"/>
    </source>
</evidence>